<name>A0A5J5SL09_GOSBA</name>
<sequence>MRQHAMSRRGNVFRTQSALIFFFRIEGLSSCLLIELSSCDSITSSLLGHVVTNVAELTSIDQDRSDRNPVGTNYPGIPEHDLRLPVMLDCPFHHSFDLLFITNIRVDVAITITTRAP</sequence>
<gene>
    <name evidence="1" type="ORF">ES319_D02G257800v1</name>
</gene>
<protein>
    <submittedName>
        <fullName evidence="1">Uncharacterized protein</fullName>
    </submittedName>
</protein>
<dbReference type="AlphaFoldDB" id="A0A5J5SL09"/>
<keyword evidence="2" id="KW-1185">Reference proteome</keyword>
<reference evidence="2" key="1">
    <citation type="journal article" date="2020" name="Nat. Genet.">
        <title>Genomic diversifications of five Gossypium allopolyploid species and their impact on cotton improvement.</title>
        <authorList>
            <person name="Chen Z.J."/>
            <person name="Sreedasyam A."/>
            <person name="Ando A."/>
            <person name="Song Q."/>
            <person name="De Santiago L.M."/>
            <person name="Hulse-Kemp A.M."/>
            <person name="Ding M."/>
            <person name="Ye W."/>
            <person name="Kirkbride R.C."/>
            <person name="Jenkins J."/>
            <person name="Plott C."/>
            <person name="Lovell J."/>
            <person name="Lin Y.M."/>
            <person name="Vaughn R."/>
            <person name="Liu B."/>
            <person name="Simpson S."/>
            <person name="Scheffler B.E."/>
            <person name="Wen L."/>
            <person name="Saski C.A."/>
            <person name="Grover C.E."/>
            <person name="Hu G."/>
            <person name="Conover J.L."/>
            <person name="Carlson J.W."/>
            <person name="Shu S."/>
            <person name="Boston L.B."/>
            <person name="Williams M."/>
            <person name="Peterson D.G."/>
            <person name="McGee K."/>
            <person name="Jones D.C."/>
            <person name="Wendel J.F."/>
            <person name="Stelly D.M."/>
            <person name="Grimwood J."/>
            <person name="Schmutz J."/>
        </authorList>
    </citation>
    <scope>NUCLEOTIDE SEQUENCE [LARGE SCALE GENOMIC DNA]</scope>
    <source>
        <strain evidence="2">cv. 3-79</strain>
    </source>
</reference>
<organism evidence="1 2">
    <name type="scientific">Gossypium barbadense</name>
    <name type="common">Sea Island cotton</name>
    <name type="synonym">Hibiscus barbadensis</name>
    <dbReference type="NCBI Taxonomy" id="3634"/>
    <lineage>
        <taxon>Eukaryota</taxon>
        <taxon>Viridiplantae</taxon>
        <taxon>Streptophyta</taxon>
        <taxon>Embryophyta</taxon>
        <taxon>Tracheophyta</taxon>
        <taxon>Spermatophyta</taxon>
        <taxon>Magnoliopsida</taxon>
        <taxon>eudicotyledons</taxon>
        <taxon>Gunneridae</taxon>
        <taxon>Pentapetalae</taxon>
        <taxon>rosids</taxon>
        <taxon>malvids</taxon>
        <taxon>Malvales</taxon>
        <taxon>Malvaceae</taxon>
        <taxon>Malvoideae</taxon>
        <taxon>Gossypium</taxon>
    </lineage>
</organism>
<evidence type="ECO:0000313" key="1">
    <source>
        <dbReference type="EMBL" id="KAB2042994.1"/>
    </source>
</evidence>
<evidence type="ECO:0000313" key="2">
    <source>
        <dbReference type="Proteomes" id="UP000327439"/>
    </source>
</evidence>
<dbReference type="EMBL" id="CM018216">
    <property type="protein sequence ID" value="KAB2042994.1"/>
    <property type="molecule type" value="Genomic_DNA"/>
</dbReference>
<dbReference type="Proteomes" id="UP000327439">
    <property type="component" value="Chromosome D02"/>
</dbReference>
<proteinExistence type="predicted"/>
<accession>A0A5J5SL09</accession>